<dbReference type="InterPro" id="IPR000301">
    <property type="entry name" value="Tetraspanin_animals"/>
</dbReference>
<dbReference type="Gene3D" id="1.10.1450.10">
    <property type="entry name" value="Tetraspanin"/>
    <property type="match status" value="1"/>
</dbReference>
<dbReference type="Proteomes" id="UP001142055">
    <property type="component" value="Chromosome 3"/>
</dbReference>
<sequence length="272" mass="31337">MATGYTCIRRFLCLFNLLIWFTGSCILGVGIWLYLSYDTYARILPSYHILSADNLAIFIGSLTFIVAFCGCCGSWFQNKYLLILYLGSIIFIMIVEIILGIVCFTFQTQISQTLQSELLDGIGQRYFLNDSNGIKSTWDHIQTNFHCCGVNNHTDWYRINAWPEKVQVPSSCCKPMLNGTTIENDVDNECGLNPESTTTRLWKHGCFQKIRFYLLTNIHGVGITSIVFAFVQFLALVSAFLIVYTMDYKKDRRKMKMTYTNNRSTYNRIRTM</sequence>
<dbReference type="GO" id="GO:0005886">
    <property type="term" value="C:plasma membrane"/>
    <property type="evidence" value="ECO:0007669"/>
    <property type="project" value="TreeGrafter"/>
</dbReference>
<dbReference type="AlphaFoldDB" id="A0A9Q0RJS2"/>
<evidence type="ECO:0000313" key="8">
    <source>
        <dbReference type="Proteomes" id="UP001142055"/>
    </source>
</evidence>
<feature type="transmembrane region" description="Helical" evidence="6">
    <location>
        <begin position="12"/>
        <end position="35"/>
    </location>
</feature>
<comment type="similarity">
    <text evidence="2 6">Belongs to the tetraspanin (TM4SF) family.</text>
</comment>
<feature type="transmembrane region" description="Helical" evidence="6">
    <location>
        <begin position="83"/>
        <end position="107"/>
    </location>
</feature>
<evidence type="ECO:0000256" key="1">
    <source>
        <dbReference type="ARBA" id="ARBA00004141"/>
    </source>
</evidence>
<proteinExistence type="inferred from homology"/>
<name>A0A9Q0RJS2_BLOTA</name>
<dbReference type="Pfam" id="PF00335">
    <property type="entry name" value="Tetraspanin"/>
    <property type="match status" value="1"/>
</dbReference>
<evidence type="ECO:0000256" key="6">
    <source>
        <dbReference type="RuleBase" id="RU361218"/>
    </source>
</evidence>
<dbReference type="PANTHER" id="PTHR19282:SF478">
    <property type="entry name" value="TETRASPANIN"/>
    <property type="match status" value="1"/>
</dbReference>
<gene>
    <name evidence="7" type="ORF">RDWZM_009490</name>
</gene>
<keyword evidence="3 6" id="KW-0812">Transmembrane</keyword>
<dbReference type="PRINTS" id="PR00259">
    <property type="entry name" value="TMFOUR"/>
</dbReference>
<dbReference type="InterPro" id="IPR008952">
    <property type="entry name" value="Tetraspanin_EC2_sf"/>
</dbReference>
<dbReference type="InterPro" id="IPR018499">
    <property type="entry name" value="Tetraspanin/Peripherin"/>
</dbReference>
<organism evidence="7 8">
    <name type="scientific">Blomia tropicalis</name>
    <name type="common">Mite</name>
    <dbReference type="NCBI Taxonomy" id="40697"/>
    <lineage>
        <taxon>Eukaryota</taxon>
        <taxon>Metazoa</taxon>
        <taxon>Ecdysozoa</taxon>
        <taxon>Arthropoda</taxon>
        <taxon>Chelicerata</taxon>
        <taxon>Arachnida</taxon>
        <taxon>Acari</taxon>
        <taxon>Acariformes</taxon>
        <taxon>Sarcoptiformes</taxon>
        <taxon>Astigmata</taxon>
        <taxon>Glycyphagoidea</taxon>
        <taxon>Echimyopodidae</taxon>
        <taxon>Blomia</taxon>
    </lineage>
</organism>
<dbReference type="PANTHER" id="PTHR19282">
    <property type="entry name" value="TETRASPANIN"/>
    <property type="match status" value="1"/>
</dbReference>
<feature type="transmembrane region" description="Helical" evidence="6">
    <location>
        <begin position="221"/>
        <end position="246"/>
    </location>
</feature>
<dbReference type="EMBL" id="JAPWDV010000003">
    <property type="protein sequence ID" value="KAJ6218333.1"/>
    <property type="molecule type" value="Genomic_DNA"/>
</dbReference>
<evidence type="ECO:0000256" key="2">
    <source>
        <dbReference type="ARBA" id="ARBA00006840"/>
    </source>
</evidence>
<dbReference type="OMA" id="DTIFMCI"/>
<evidence type="ECO:0000313" key="7">
    <source>
        <dbReference type="EMBL" id="KAJ6218333.1"/>
    </source>
</evidence>
<dbReference type="SUPFAM" id="SSF48652">
    <property type="entry name" value="Tetraspanin"/>
    <property type="match status" value="1"/>
</dbReference>
<feature type="transmembrane region" description="Helical" evidence="6">
    <location>
        <begin position="55"/>
        <end position="76"/>
    </location>
</feature>
<comment type="caution">
    <text evidence="7">The sequence shown here is derived from an EMBL/GenBank/DDBJ whole genome shotgun (WGS) entry which is preliminary data.</text>
</comment>
<reference evidence="7" key="1">
    <citation type="submission" date="2022-12" db="EMBL/GenBank/DDBJ databases">
        <title>Genome assemblies of Blomia tropicalis.</title>
        <authorList>
            <person name="Cui Y."/>
        </authorList>
    </citation>
    <scope>NUCLEOTIDE SEQUENCE</scope>
    <source>
        <tissue evidence="7">Adult mites</tissue>
    </source>
</reference>
<keyword evidence="4 6" id="KW-1133">Transmembrane helix</keyword>
<accession>A0A9Q0RJS2</accession>
<comment type="subcellular location">
    <subcellularLocation>
        <location evidence="1 6">Membrane</location>
        <topology evidence="1 6">Multi-pass membrane protein</topology>
    </subcellularLocation>
</comment>
<keyword evidence="5 6" id="KW-0472">Membrane</keyword>
<dbReference type="PIRSF" id="PIRSF002419">
    <property type="entry name" value="Tetraspanin"/>
    <property type="match status" value="1"/>
</dbReference>
<evidence type="ECO:0000256" key="5">
    <source>
        <dbReference type="ARBA" id="ARBA00023136"/>
    </source>
</evidence>
<evidence type="ECO:0000256" key="4">
    <source>
        <dbReference type="ARBA" id="ARBA00022989"/>
    </source>
</evidence>
<evidence type="ECO:0000256" key="3">
    <source>
        <dbReference type="ARBA" id="ARBA00022692"/>
    </source>
</evidence>
<keyword evidence="8" id="KW-1185">Reference proteome</keyword>
<protein>
    <recommendedName>
        <fullName evidence="6">Tetraspanin</fullName>
    </recommendedName>
</protein>